<keyword evidence="1" id="KW-0812">Transmembrane</keyword>
<evidence type="ECO:0000256" key="1">
    <source>
        <dbReference type="SAM" id="Phobius"/>
    </source>
</evidence>
<keyword evidence="1" id="KW-1133">Transmembrane helix</keyword>
<sequence>MSNLKGWIKIALIGTLIFCGLIFGVVFIEIGLRIAGIEHVAFHTIDEHRGWVGRPHVSGWYRTEGEAYVQMNSDGFRDREHTKVKPENTFRIALLGDSFVEALQVPLDQDLAAVIERELSSCTALAGRKAEVINFGVTGYGTDQELITLREKVWDYSPDIVVLDFYTGNDIVDNSRTLSQKFYPNELGSLKPFFIFKDGELVVDASFVNTDNYRSKQTWWGKAYIKIKDHSRILQVLNIIQDALNNSNRRFSAQAIEEPLFNNGKHDQKSSWIDNIYKPPTDPEWQQAWQVTEKLISLMHDEVIAKKADFVVVTFGGPFQRSPSTLQKEIQELGVTDWFYSEKRITALGDSEGFSVVNLSPTMLADTEQNNACLYGFDDTLGCVGHWNASGHQLAGKMIASELCQQQIRANILPHDTTLQAKAHLLPDQ</sequence>
<organism evidence="2">
    <name type="scientific">Heteroscytonema crispum UCFS10</name>
    <dbReference type="NCBI Taxonomy" id="1885250"/>
    <lineage>
        <taxon>Bacteria</taxon>
        <taxon>Bacillati</taxon>
        <taxon>Cyanobacteriota</taxon>
        <taxon>Cyanophyceae</taxon>
        <taxon>Nostocales</taxon>
        <taxon>Heteroscytonemataceae</taxon>
        <taxon>Heteroscytonema</taxon>
    </lineage>
</organism>
<name>A0A3G2KSJ8_9CYAN</name>
<feature type="transmembrane region" description="Helical" evidence="1">
    <location>
        <begin position="6"/>
        <end position="28"/>
    </location>
</feature>
<dbReference type="EMBL" id="MH341391">
    <property type="protein sequence ID" value="AYN62282.1"/>
    <property type="molecule type" value="Genomic_DNA"/>
</dbReference>
<dbReference type="AlphaFoldDB" id="A0A3G2KSJ8"/>
<protein>
    <submittedName>
        <fullName evidence="2">SxtL</fullName>
    </submittedName>
</protein>
<dbReference type="InterPro" id="IPR036514">
    <property type="entry name" value="SGNH_hydro_sf"/>
</dbReference>
<accession>A0A3G2KSJ8</accession>
<dbReference type="Gene3D" id="3.40.50.1110">
    <property type="entry name" value="SGNH hydrolase"/>
    <property type="match status" value="1"/>
</dbReference>
<proteinExistence type="predicted"/>
<keyword evidence="1" id="KW-0472">Membrane</keyword>
<evidence type="ECO:0000313" key="2">
    <source>
        <dbReference type="EMBL" id="AYN62282.1"/>
    </source>
</evidence>
<reference evidence="2" key="1">
    <citation type="journal article" date="2018" name="ACS Chem. Biol.">
        <title>Insertions within the Saxitoxin Biosynthetic Gene Cluster Result in Differential Toxin Profiles.</title>
        <authorList>
            <person name="Cullen A."/>
            <person name="D'Agostino P.M."/>
            <person name="Mazmouz R."/>
            <person name="Pickford R."/>
            <person name="Wood S."/>
            <person name="Neilan B.A."/>
        </authorList>
    </citation>
    <scope>NUCLEOTIDE SEQUENCE</scope>
    <source>
        <strain evidence="2">CAWBG524</strain>
    </source>
</reference>
<dbReference type="SUPFAM" id="SSF52266">
    <property type="entry name" value="SGNH hydrolase"/>
    <property type="match status" value="1"/>
</dbReference>
<dbReference type="CDD" id="cd00229">
    <property type="entry name" value="SGNH_hydrolase"/>
    <property type="match status" value="1"/>
</dbReference>